<feature type="transmembrane region" description="Helical" evidence="6">
    <location>
        <begin position="179"/>
        <end position="197"/>
    </location>
</feature>
<feature type="transmembrane region" description="Helical" evidence="6">
    <location>
        <begin position="394"/>
        <end position="414"/>
    </location>
</feature>
<dbReference type="Pfam" id="PF07690">
    <property type="entry name" value="MFS_1"/>
    <property type="match status" value="1"/>
</dbReference>
<comment type="subcellular location">
    <subcellularLocation>
        <location evidence="1">Cell membrane</location>
        <topology evidence="1">Multi-pass membrane protein</topology>
    </subcellularLocation>
</comment>
<feature type="transmembrane region" description="Helical" evidence="6">
    <location>
        <begin position="83"/>
        <end position="102"/>
    </location>
</feature>
<proteinExistence type="predicted"/>
<dbReference type="InterPro" id="IPR011701">
    <property type="entry name" value="MFS"/>
</dbReference>
<evidence type="ECO:0000256" key="3">
    <source>
        <dbReference type="ARBA" id="ARBA00022692"/>
    </source>
</evidence>
<dbReference type="CDD" id="cd06173">
    <property type="entry name" value="MFS_MefA_like"/>
    <property type="match status" value="1"/>
</dbReference>
<dbReference type="Proteomes" id="UP001370590">
    <property type="component" value="Unassembled WGS sequence"/>
</dbReference>
<organism evidence="7 8">
    <name type="scientific">Nicoliella lavandulae</name>
    <dbReference type="NCBI Taxonomy" id="3082954"/>
    <lineage>
        <taxon>Bacteria</taxon>
        <taxon>Bacillati</taxon>
        <taxon>Bacillota</taxon>
        <taxon>Bacilli</taxon>
        <taxon>Lactobacillales</taxon>
        <taxon>Lactobacillaceae</taxon>
        <taxon>Nicoliella</taxon>
    </lineage>
</organism>
<evidence type="ECO:0000256" key="6">
    <source>
        <dbReference type="SAM" id="Phobius"/>
    </source>
</evidence>
<evidence type="ECO:0000313" key="7">
    <source>
        <dbReference type="EMBL" id="MEJ6400339.1"/>
    </source>
</evidence>
<feature type="transmembrane region" description="Helical" evidence="6">
    <location>
        <begin position="51"/>
        <end position="71"/>
    </location>
</feature>
<reference evidence="7 8" key="1">
    <citation type="submission" date="2023-10" db="EMBL/GenBank/DDBJ databases">
        <title>Nicoliella lavandulae sp. nov. isolated from Lavandula angustifolia flowers.</title>
        <authorList>
            <person name="Alcantara C."/>
            <person name="Zuniga M."/>
            <person name="Landete J.M."/>
            <person name="Monedero V."/>
        </authorList>
    </citation>
    <scope>NUCLEOTIDE SEQUENCE [LARGE SCALE GENOMIC DNA]</scope>
    <source>
        <strain evidence="7 8">Es01</strain>
    </source>
</reference>
<feature type="transmembrane region" description="Helical" evidence="6">
    <location>
        <begin position="108"/>
        <end position="127"/>
    </location>
</feature>
<evidence type="ECO:0000256" key="4">
    <source>
        <dbReference type="ARBA" id="ARBA00022989"/>
    </source>
</evidence>
<evidence type="ECO:0000313" key="8">
    <source>
        <dbReference type="Proteomes" id="UP001370590"/>
    </source>
</evidence>
<comment type="caution">
    <text evidence="7">The sequence shown here is derived from an EMBL/GenBank/DDBJ whole genome shotgun (WGS) entry which is preliminary data.</text>
</comment>
<dbReference type="PANTHER" id="PTHR23513">
    <property type="entry name" value="INTEGRAL MEMBRANE EFFLUX PROTEIN-RELATED"/>
    <property type="match status" value="1"/>
</dbReference>
<feature type="transmembrane region" description="Helical" evidence="6">
    <location>
        <begin position="359"/>
        <end position="382"/>
    </location>
</feature>
<feature type="transmembrane region" description="Helical" evidence="6">
    <location>
        <begin position="299"/>
        <end position="318"/>
    </location>
</feature>
<feature type="transmembrane region" description="Helical" evidence="6">
    <location>
        <begin position="268"/>
        <end position="287"/>
    </location>
</feature>
<dbReference type="Gene3D" id="1.20.1250.20">
    <property type="entry name" value="MFS general substrate transporter like domains"/>
    <property type="match status" value="1"/>
</dbReference>
<keyword evidence="5 6" id="KW-0472">Membrane</keyword>
<feature type="transmembrane region" description="Helical" evidence="6">
    <location>
        <begin position="235"/>
        <end position="256"/>
    </location>
</feature>
<name>A0ABU8SKC8_9LACO</name>
<keyword evidence="8" id="KW-1185">Reference proteome</keyword>
<evidence type="ECO:0000256" key="5">
    <source>
        <dbReference type="ARBA" id="ARBA00023136"/>
    </source>
</evidence>
<evidence type="ECO:0000256" key="2">
    <source>
        <dbReference type="ARBA" id="ARBA00022475"/>
    </source>
</evidence>
<keyword evidence="3 6" id="KW-0812">Transmembrane</keyword>
<sequence>MNNDQSIQLTDRQSWRQIFKAISSNGLGAFGFGIFEYGISFMLLHATNSPLSFGMGITISPLMSLLFFIPIGNFVDNHDHKRIIFWGFMLRIVGFIALALSLPWFKGVGLLIPVGLFVAVDSLLVNLRNTAYSASIRQLVNGDMVPKLTSYNTAIASASRILAPVFGVILYSLISVEGLIAIEVVVTMIAMLIMMTLQFHGVAPRESTVHSESQLRQFKEAIHYMKKRPFIRDTIIAEIVVNFFFTAVVTGSPFIIVNELHLSNQTVAIIETGYSVGYLLGSVLTSLLKSQHRFASRILTSLVLVGVALTGLGVTFAVSRSALIVGIFGFLLAMLMDFAFAIFDLAIEIRLQSTVHTRILGRVSSTLYTASFAIMPVGTLVYTGLFDAFGQGSYILIISGVILIAYALGSISLFTRDIKKDDQFIQRARNK</sequence>
<accession>A0ABU8SKC8</accession>
<feature type="transmembrane region" description="Helical" evidence="6">
    <location>
        <begin position="148"/>
        <end position="173"/>
    </location>
</feature>
<feature type="transmembrane region" description="Helical" evidence="6">
    <location>
        <begin position="21"/>
        <end position="45"/>
    </location>
</feature>
<dbReference type="RefSeq" id="WP_339960149.1">
    <property type="nucleotide sequence ID" value="NZ_JAWMWH010000001.1"/>
</dbReference>
<protein>
    <submittedName>
        <fullName evidence="7">MFS transporter</fullName>
    </submittedName>
</protein>
<keyword evidence="2" id="KW-1003">Cell membrane</keyword>
<dbReference type="InterPro" id="IPR036259">
    <property type="entry name" value="MFS_trans_sf"/>
</dbReference>
<keyword evidence="4 6" id="KW-1133">Transmembrane helix</keyword>
<feature type="transmembrane region" description="Helical" evidence="6">
    <location>
        <begin position="324"/>
        <end position="347"/>
    </location>
</feature>
<dbReference type="SUPFAM" id="SSF103473">
    <property type="entry name" value="MFS general substrate transporter"/>
    <property type="match status" value="1"/>
</dbReference>
<dbReference type="EMBL" id="JAWMWH010000001">
    <property type="protein sequence ID" value="MEJ6400339.1"/>
    <property type="molecule type" value="Genomic_DNA"/>
</dbReference>
<gene>
    <name evidence="7" type="ORF">R4146_04025</name>
</gene>
<dbReference type="PANTHER" id="PTHR23513:SF6">
    <property type="entry name" value="MAJOR FACILITATOR SUPERFAMILY ASSOCIATED DOMAIN-CONTAINING PROTEIN"/>
    <property type="match status" value="1"/>
</dbReference>
<evidence type="ECO:0000256" key="1">
    <source>
        <dbReference type="ARBA" id="ARBA00004651"/>
    </source>
</evidence>